<name>A0A1M6LXA1_9CLOT</name>
<organism evidence="2 3">
    <name type="scientific">Clostridium amylolyticum</name>
    <dbReference type="NCBI Taxonomy" id="1121298"/>
    <lineage>
        <taxon>Bacteria</taxon>
        <taxon>Bacillati</taxon>
        <taxon>Bacillota</taxon>
        <taxon>Clostridia</taxon>
        <taxon>Eubacteriales</taxon>
        <taxon>Clostridiaceae</taxon>
        <taxon>Clostridium</taxon>
    </lineage>
</organism>
<dbReference type="OrthoDB" id="2365732at2"/>
<evidence type="ECO:0000313" key="3">
    <source>
        <dbReference type="Proteomes" id="UP000184080"/>
    </source>
</evidence>
<feature type="transmembrane region" description="Helical" evidence="1">
    <location>
        <begin position="7"/>
        <end position="23"/>
    </location>
</feature>
<dbReference type="Proteomes" id="UP000184080">
    <property type="component" value="Unassembled WGS sequence"/>
</dbReference>
<evidence type="ECO:0000256" key="1">
    <source>
        <dbReference type="SAM" id="Phobius"/>
    </source>
</evidence>
<keyword evidence="1" id="KW-1133">Transmembrane helix</keyword>
<proteinExistence type="predicted"/>
<dbReference type="STRING" id="1121298.SAMN05444401_3817"/>
<accession>A0A1M6LXA1</accession>
<keyword evidence="3" id="KW-1185">Reference proteome</keyword>
<protein>
    <submittedName>
        <fullName evidence="2">Uncharacterized protein</fullName>
    </submittedName>
</protein>
<sequence length="211" mass="24325">MKKKFNLIALCISIIITGTIIYIKEGKSEGYDLKETKEDIMVTGTLLEGNKYLFTTRVNLGKDIPISYSMMEIKLYTEIEYDDKEIDYVLKNTDMEVIPIGCKEKAFGGKYTGKREFKMNYEVATKSNEIYSETMAVGFAKNLLKNENIKINKITAVNSYSKIDSINDLKRTKNNNLMVAVEYSTLEQYFSQWYNIKFRLTSKNEGTFSVN</sequence>
<dbReference type="RefSeq" id="WP_073010492.1">
    <property type="nucleotide sequence ID" value="NZ_FQZO01000007.1"/>
</dbReference>
<evidence type="ECO:0000313" key="2">
    <source>
        <dbReference type="EMBL" id="SHJ75775.1"/>
    </source>
</evidence>
<dbReference type="AlphaFoldDB" id="A0A1M6LXA1"/>
<reference evidence="2 3" key="1">
    <citation type="submission" date="2016-11" db="EMBL/GenBank/DDBJ databases">
        <authorList>
            <person name="Jaros S."/>
            <person name="Januszkiewicz K."/>
            <person name="Wedrychowicz H."/>
        </authorList>
    </citation>
    <scope>NUCLEOTIDE SEQUENCE [LARGE SCALE GENOMIC DNA]</scope>
    <source>
        <strain evidence="2 3">DSM 21864</strain>
    </source>
</reference>
<dbReference type="EMBL" id="FQZO01000007">
    <property type="protein sequence ID" value="SHJ75775.1"/>
    <property type="molecule type" value="Genomic_DNA"/>
</dbReference>
<gene>
    <name evidence="2" type="ORF">SAMN05444401_3817</name>
</gene>
<keyword evidence="1" id="KW-0472">Membrane</keyword>
<keyword evidence="1" id="KW-0812">Transmembrane</keyword>